<evidence type="ECO:0000313" key="2">
    <source>
        <dbReference type="Proteomes" id="UP000644020"/>
    </source>
</evidence>
<gene>
    <name evidence="1" type="ORF">GCM10010305_34920</name>
</gene>
<dbReference type="Proteomes" id="UP000644020">
    <property type="component" value="Unassembled WGS sequence"/>
</dbReference>
<dbReference type="EMBL" id="BMUL01000008">
    <property type="protein sequence ID" value="GHA88315.1"/>
    <property type="molecule type" value="Genomic_DNA"/>
</dbReference>
<dbReference type="AlphaFoldDB" id="A0A918WBK4"/>
<proteinExistence type="predicted"/>
<keyword evidence="2" id="KW-1185">Reference proteome</keyword>
<evidence type="ECO:0000313" key="1">
    <source>
        <dbReference type="EMBL" id="GHA88315.1"/>
    </source>
</evidence>
<sequence>MKPPSKSDYLRLIRPVIQGSPAVILKAEGFAGGSLSFVRSIGDVCQGVDFGLFVRPKYARDSAQIVLNTHISTTGVIEIYREMLPSDPEPLESCRISAPLESIARERVGMWLFKDEASAASLEDNVLRAVSNSILPYLEGASSVDGLFMMCRDGVQKAASVLGYSAGNRAALGAALAVSIGKVSEALDLVRLAYSGSPNLRAQYDSVFSYLEGLQKT</sequence>
<name>A0A918WBK4_9ACTN</name>
<comment type="caution">
    <text evidence="1">The sequence shown here is derived from an EMBL/GenBank/DDBJ whole genome shotgun (WGS) entry which is preliminary data.</text>
</comment>
<protein>
    <submittedName>
        <fullName evidence="1">Uncharacterized protein</fullName>
    </submittedName>
</protein>
<reference evidence="1" key="1">
    <citation type="journal article" date="2014" name="Int. J. Syst. Evol. Microbiol.">
        <title>Complete genome sequence of Corynebacterium casei LMG S-19264T (=DSM 44701T), isolated from a smear-ripened cheese.</title>
        <authorList>
            <consortium name="US DOE Joint Genome Institute (JGI-PGF)"/>
            <person name="Walter F."/>
            <person name="Albersmeier A."/>
            <person name="Kalinowski J."/>
            <person name="Ruckert C."/>
        </authorList>
    </citation>
    <scope>NUCLEOTIDE SEQUENCE</scope>
    <source>
        <strain evidence="1">JCM 4518</strain>
    </source>
</reference>
<organism evidence="1 2">
    <name type="scientific">Streptomyces termitum</name>
    <dbReference type="NCBI Taxonomy" id="67368"/>
    <lineage>
        <taxon>Bacteria</taxon>
        <taxon>Bacillati</taxon>
        <taxon>Actinomycetota</taxon>
        <taxon>Actinomycetes</taxon>
        <taxon>Kitasatosporales</taxon>
        <taxon>Streptomycetaceae</taxon>
        <taxon>Streptomyces</taxon>
    </lineage>
</organism>
<accession>A0A918WBK4</accession>
<reference evidence="1" key="2">
    <citation type="submission" date="2020-09" db="EMBL/GenBank/DDBJ databases">
        <authorList>
            <person name="Sun Q."/>
            <person name="Ohkuma M."/>
        </authorList>
    </citation>
    <scope>NUCLEOTIDE SEQUENCE</scope>
    <source>
        <strain evidence="1">JCM 4518</strain>
    </source>
</reference>
<dbReference type="RefSeq" id="WP_189978278.1">
    <property type="nucleotide sequence ID" value="NZ_BMUL01000008.1"/>
</dbReference>